<feature type="coiled-coil region" evidence="7">
    <location>
        <begin position="376"/>
        <end position="424"/>
    </location>
</feature>
<evidence type="ECO:0000259" key="10">
    <source>
        <dbReference type="PROSITE" id="PS50113"/>
    </source>
</evidence>
<comment type="catalytic activity">
    <reaction evidence="1">
        <text>ATP + protein L-histidine = ADP + protein N-phospho-L-histidine.</text>
        <dbReference type="EC" id="2.7.13.3"/>
    </reaction>
</comment>
<dbReference type="Pfam" id="PF00989">
    <property type="entry name" value="PAS"/>
    <property type="match status" value="2"/>
</dbReference>
<feature type="domain" description="Response regulatory" evidence="8">
    <location>
        <begin position="3"/>
        <end position="118"/>
    </location>
</feature>
<organism evidence="11 12">
    <name type="scientific">Methanospirillum hungatei</name>
    <dbReference type="NCBI Taxonomy" id="2203"/>
    <lineage>
        <taxon>Archaea</taxon>
        <taxon>Methanobacteriati</taxon>
        <taxon>Methanobacteriota</taxon>
        <taxon>Stenosarchaea group</taxon>
        <taxon>Methanomicrobia</taxon>
        <taxon>Methanomicrobiales</taxon>
        <taxon>Methanospirillaceae</taxon>
        <taxon>Methanospirillum</taxon>
    </lineage>
</organism>
<evidence type="ECO:0000256" key="1">
    <source>
        <dbReference type="ARBA" id="ARBA00000085"/>
    </source>
</evidence>
<keyword evidence="4" id="KW-0808">Transferase</keyword>
<dbReference type="InterPro" id="IPR052162">
    <property type="entry name" value="Sensor_kinase/Photoreceptor"/>
</dbReference>
<keyword evidence="3 6" id="KW-0597">Phosphoprotein</keyword>
<dbReference type="Pfam" id="PF13426">
    <property type="entry name" value="PAS_9"/>
    <property type="match status" value="2"/>
</dbReference>
<dbReference type="InterPro" id="IPR013767">
    <property type="entry name" value="PAS_fold"/>
</dbReference>
<dbReference type="InterPro" id="IPR000014">
    <property type="entry name" value="PAS"/>
</dbReference>
<dbReference type="CDD" id="cd00156">
    <property type="entry name" value="REC"/>
    <property type="match status" value="1"/>
</dbReference>
<dbReference type="PANTHER" id="PTHR43304:SF1">
    <property type="entry name" value="PAC DOMAIN-CONTAINING PROTEIN"/>
    <property type="match status" value="1"/>
</dbReference>
<name>A0A8F5VLK4_METHU</name>
<proteinExistence type="predicted"/>
<gene>
    <name evidence="11" type="ORF">KSK55_13160</name>
</gene>
<dbReference type="PROSITE" id="PS50113">
    <property type="entry name" value="PAC"/>
    <property type="match status" value="3"/>
</dbReference>
<evidence type="ECO:0000313" key="11">
    <source>
        <dbReference type="EMBL" id="QXO94266.1"/>
    </source>
</evidence>
<dbReference type="Pfam" id="PF00072">
    <property type="entry name" value="Response_reg"/>
    <property type="match status" value="1"/>
</dbReference>
<dbReference type="AlphaFoldDB" id="A0A8F5VLK4"/>
<reference evidence="11 12" key="1">
    <citation type="submission" date="2021-06" db="EMBL/GenBank/DDBJ databases">
        <title>Complete genome sequence of the secondary alcohol utilizing methanogen Methanospirillum hungatei strain GP1.</title>
        <authorList>
            <person name="Day L.A."/>
            <person name="Costa K.C."/>
        </authorList>
    </citation>
    <scope>NUCLEOTIDE SEQUENCE [LARGE SCALE GENOMIC DNA]</scope>
    <source>
        <strain evidence="11 12">GP1</strain>
    </source>
</reference>
<dbReference type="PANTHER" id="PTHR43304">
    <property type="entry name" value="PHYTOCHROME-LIKE PROTEIN CPH1"/>
    <property type="match status" value="1"/>
</dbReference>
<feature type="domain" description="PAS" evidence="9">
    <location>
        <begin position="414"/>
        <end position="451"/>
    </location>
</feature>
<evidence type="ECO:0000256" key="5">
    <source>
        <dbReference type="ARBA" id="ARBA00022777"/>
    </source>
</evidence>
<feature type="domain" description="PAS" evidence="9">
    <location>
        <begin position="658"/>
        <end position="696"/>
    </location>
</feature>
<feature type="domain" description="PAS" evidence="9">
    <location>
        <begin position="134"/>
        <end position="204"/>
    </location>
</feature>
<feature type="domain" description="PAS" evidence="9">
    <location>
        <begin position="1025"/>
        <end position="1066"/>
    </location>
</feature>
<evidence type="ECO:0000259" key="8">
    <source>
        <dbReference type="PROSITE" id="PS50110"/>
    </source>
</evidence>
<dbReference type="CDD" id="cd00130">
    <property type="entry name" value="PAS"/>
    <property type="match status" value="6"/>
</dbReference>
<feature type="domain" description="PAC" evidence="10">
    <location>
        <begin position="487"/>
        <end position="539"/>
    </location>
</feature>
<feature type="domain" description="PAS" evidence="9">
    <location>
        <begin position="540"/>
        <end position="613"/>
    </location>
</feature>
<evidence type="ECO:0000256" key="6">
    <source>
        <dbReference type="PROSITE-ProRule" id="PRU00169"/>
    </source>
</evidence>
<dbReference type="Pfam" id="PF08447">
    <property type="entry name" value="PAS_3"/>
    <property type="match status" value="1"/>
</dbReference>
<dbReference type="InterPro" id="IPR013655">
    <property type="entry name" value="PAS_fold_3"/>
</dbReference>
<dbReference type="NCBIfam" id="TIGR00229">
    <property type="entry name" value="sensory_box"/>
    <property type="match status" value="8"/>
</dbReference>
<sequence>MISVLYVDDDLTLLELGKLFLERTGEFQVELRDSAVEAVELLKNTSFDIILSDYEMPVMNGLEFLKEVRSTLGEIPFILFTGRGREEVVIQALNDGADYYLQKGGDPKPQFVELTHKMKLAVQRRNIGIELKESEQRYREVVETQSEFICRFTPGGITVFVNEAYCNYFGIKREEIIGQRFIPDIPEDDREKVHTHFALLTQDSPVGEIEHRIRMPDGSLRWHRWRDHAIFNEKGTLIEYQSLGRDITDRKQVEEELKQSESLYRAVFENTGAASIIIGPTTLILRANSGWEKLTGVPIAEQENKLSWTKFIDEDDVKRMVEYHHIRRKDPSLAPTVYECRTHNEADGSVHTCIVHVDVIPGSDNSIASLVDITNQKQYAEEVQAANEELTATQEELQAQFEELKRNQEIIQESEEKYRRILENMQDVYYQTDKEGKIILTSPSATSVLGYPDNTEYYGKNVADALYYNPEDRKVFLTAIEKTGKVENYEVTLRKGDGTPITVLTSSHRYYDNTGNYLGIEGLFRDISERKQMEIRLNESENLHRAVFDNTGTIILVVESDNTIVYANKKFVQLSGYSKEKLEGKMCWTDFIMPEDLIKMKEYHRIRRANPASPPPVYPFRFVDRFGKMRYCINNVAMIPGTERSVASAIDITDQVIAETEYHTIFENIQDVFYRSDSEGKIILISPSATTVLGYESLAELIGKKIAETLYLKPQDRETFLRDMKENGSVTNYEVQLKKKDGTPITVLTSSHYYYDHQGNYVGIEGIFRDITERKQIEILYKTIFDKTGIPMLILNEDLVISDMNAEFEQAFGYTRSEIIGQLQWPALIADDDRGRMIEYYALQKKNLSALLENNAFTYVLKNGETQVGAILITSIPGTGKSLISIENIADLLETRTKLKSTKEEMNQLFNQLPDYVIIHEGETIVYVNDEGARLMGKTPEEIIGTSVLSFAAPEYHDLLIQNIGFRYQGINIKPYLIEVTIPSGERRWLEVRSASLAGRLKDTTLAVLTDVTEQKKAEIALKESELQYRTIIENMQDLVYRADLSGNLIMISPAGVRPAGFSSADEMIGCNISHMFYSNPGEREKLLELLQKDEKVTNFPTSLVDNMEISIR</sequence>
<evidence type="ECO:0000256" key="3">
    <source>
        <dbReference type="ARBA" id="ARBA00022553"/>
    </source>
</evidence>
<evidence type="ECO:0000259" key="9">
    <source>
        <dbReference type="PROSITE" id="PS50112"/>
    </source>
</evidence>
<dbReference type="SMART" id="SM00086">
    <property type="entry name" value="PAC"/>
    <property type="match status" value="5"/>
</dbReference>
<evidence type="ECO:0000256" key="4">
    <source>
        <dbReference type="ARBA" id="ARBA00022679"/>
    </source>
</evidence>
<evidence type="ECO:0000256" key="7">
    <source>
        <dbReference type="SAM" id="Coils"/>
    </source>
</evidence>
<keyword evidence="5" id="KW-0418">Kinase</keyword>
<dbReference type="GO" id="GO:0004673">
    <property type="term" value="F:protein histidine kinase activity"/>
    <property type="evidence" value="ECO:0007669"/>
    <property type="project" value="UniProtKB-EC"/>
</dbReference>
<feature type="modified residue" description="4-aspartylphosphate" evidence="6">
    <location>
        <position position="53"/>
    </location>
</feature>
<dbReference type="Proteomes" id="UP000694228">
    <property type="component" value="Chromosome"/>
</dbReference>
<evidence type="ECO:0000313" key="12">
    <source>
        <dbReference type="Proteomes" id="UP000694228"/>
    </source>
</evidence>
<accession>A0A8F5VLK4</accession>
<dbReference type="PROSITE" id="PS50112">
    <property type="entry name" value="PAS"/>
    <property type="match status" value="7"/>
</dbReference>
<dbReference type="PROSITE" id="PS50110">
    <property type="entry name" value="RESPONSE_REGULATORY"/>
    <property type="match status" value="1"/>
</dbReference>
<dbReference type="Pfam" id="PF13188">
    <property type="entry name" value="PAS_8"/>
    <property type="match status" value="2"/>
</dbReference>
<feature type="domain" description="PAC" evidence="10">
    <location>
        <begin position="731"/>
        <end position="783"/>
    </location>
</feature>
<dbReference type="EMBL" id="CP077107">
    <property type="protein sequence ID" value="QXO94266.1"/>
    <property type="molecule type" value="Genomic_DNA"/>
</dbReference>
<dbReference type="SMART" id="SM00448">
    <property type="entry name" value="REC"/>
    <property type="match status" value="1"/>
</dbReference>
<feature type="domain" description="PAS" evidence="9">
    <location>
        <begin position="777"/>
        <end position="855"/>
    </location>
</feature>
<dbReference type="SMART" id="SM00091">
    <property type="entry name" value="PAS"/>
    <property type="match status" value="8"/>
</dbReference>
<dbReference type="InterPro" id="IPR000700">
    <property type="entry name" value="PAS-assoc_C"/>
</dbReference>
<feature type="domain" description="PAC" evidence="10">
    <location>
        <begin position="207"/>
        <end position="259"/>
    </location>
</feature>
<evidence type="ECO:0000256" key="2">
    <source>
        <dbReference type="ARBA" id="ARBA00012438"/>
    </source>
</evidence>
<protein>
    <recommendedName>
        <fullName evidence="2">histidine kinase</fullName>
        <ecNumber evidence="2">2.7.13.3</ecNumber>
    </recommendedName>
</protein>
<dbReference type="EC" id="2.7.13.3" evidence="2"/>
<dbReference type="OrthoDB" id="8127at2157"/>
<dbReference type="InterPro" id="IPR001789">
    <property type="entry name" value="Sig_transdc_resp-reg_receiver"/>
</dbReference>
<dbReference type="GO" id="GO:0006355">
    <property type="term" value="P:regulation of DNA-templated transcription"/>
    <property type="evidence" value="ECO:0007669"/>
    <property type="project" value="InterPro"/>
</dbReference>
<dbReference type="InterPro" id="IPR001610">
    <property type="entry name" value="PAC"/>
</dbReference>
<keyword evidence="7" id="KW-0175">Coiled coil</keyword>
<dbReference type="GO" id="GO:0000160">
    <property type="term" value="P:phosphorelay signal transduction system"/>
    <property type="evidence" value="ECO:0007669"/>
    <property type="project" value="InterPro"/>
</dbReference>
<feature type="domain" description="PAS" evidence="9">
    <location>
        <begin position="902"/>
        <end position="955"/>
    </location>
</feature>